<dbReference type="PANTHER" id="PTHR13563">
    <property type="entry name" value="TRNA (GUANINE-9-) METHYLTRANSFERASE"/>
    <property type="match status" value="1"/>
</dbReference>
<dbReference type="GO" id="GO:0032259">
    <property type="term" value="P:methylation"/>
    <property type="evidence" value="ECO:0007669"/>
    <property type="project" value="UniProtKB-KW"/>
</dbReference>
<dbReference type="AlphaFoldDB" id="A0ABD6E5A4"/>
<organism evidence="5 6">
    <name type="scientific">Gnathostoma spinigerum</name>
    <dbReference type="NCBI Taxonomy" id="75299"/>
    <lineage>
        <taxon>Eukaryota</taxon>
        <taxon>Metazoa</taxon>
        <taxon>Ecdysozoa</taxon>
        <taxon>Nematoda</taxon>
        <taxon>Chromadorea</taxon>
        <taxon>Rhabditida</taxon>
        <taxon>Spirurina</taxon>
        <taxon>Gnathostomatomorpha</taxon>
        <taxon>Gnathostomatoidea</taxon>
        <taxon>Gnathostomatidae</taxon>
        <taxon>Gnathostoma</taxon>
    </lineage>
</organism>
<keyword evidence="2" id="KW-0808">Transferase</keyword>
<dbReference type="InterPro" id="IPR007356">
    <property type="entry name" value="tRNA_m1G_MeTrfase_euk"/>
</dbReference>
<dbReference type="InterPro" id="IPR028564">
    <property type="entry name" value="MT_TRM10-typ"/>
</dbReference>
<accession>A0ABD6E5A4</accession>
<keyword evidence="6" id="KW-1185">Reference proteome</keyword>
<evidence type="ECO:0000256" key="3">
    <source>
        <dbReference type="ARBA" id="ARBA00022691"/>
    </source>
</evidence>
<keyword evidence="3" id="KW-0949">S-adenosyl-L-methionine</keyword>
<name>A0ABD6E5A4_9BILA</name>
<dbReference type="GO" id="GO:0008168">
    <property type="term" value="F:methyltransferase activity"/>
    <property type="evidence" value="ECO:0007669"/>
    <property type="project" value="UniProtKB-KW"/>
</dbReference>
<dbReference type="PROSITE" id="PS51675">
    <property type="entry name" value="SAM_MT_TRM10"/>
    <property type="match status" value="1"/>
</dbReference>
<reference evidence="5 6" key="1">
    <citation type="submission" date="2024-08" db="EMBL/GenBank/DDBJ databases">
        <title>Gnathostoma spinigerum genome.</title>
        <authorList>
            <person name="Gonzalez-Bertolin B."/>
            <person name="Monzon S."/>
            <person name="Zaballos A."/>
            <person name="Jimenez P."/>
            <person name="Dekumyoy P."/>
            <person name="Varona S."/>
            <person name="Cuesta I."/>
            <person name="Sumanam S."/>
            <person name="Adisakwattana P."/>
            <person name="Gasser R.B."/>
            <person name="Hernandez-Gonzalez A."/>
            <person name="Young N.D."/>
            <person name="Perteguer M.J."/>
        </authorList>
    </citation>
    <scope>NUCLEOTIDE SEQUENCE [LARGE SCALE GENOMIC DNA]</scope>
    <source>
        <strain evidence="5">AL3</strain>
        <tissue evidence="5">Liver</tissue>
    </source>
</reference>
<dbReference type="PANTHER" id="PTHR13563:SF19">
    <property type="entry name" value="TRNA METHYLTRANSFERASE 10 HOMOLOG B"/>
    <property type="match status" value="1"/>
</dbReference>
<evidence type="ECO:0000313" key="5">
    <source>
        <dbReference type="EMBL" id="MFH4974251.1"/>
    </source>
</evidence>
<protein>
    <recommendedName>
        <fullName evidence="4">SAM-dependent MTase TRM10-type domain-containing protein</fullName>
    </recommendedName>
</protein>
<evidence type="ECO:0000259" key="4">
    <source>
        <dbReference type="PROSITE" id="PS51675"/>
    </source>
</evidence>
<proteinExistence type="predicted"/>
<dbReference type="InterPro" id="IPR038459">
    <property type="entry name" value="MT_TRM10-typ_sf"/>
</dbReference>
<keyword evidence="1" id="KW-0489">Methyltransferase</keyword>
<evidence type="ECO:0000256" key="2">
    <source>
        <dbReference type="ARBA" id="ARBA00022679"/>
    </source>
</evidence>
<dbReference type="Gene3D" id="3.40.1280.30">
    <property type="match status" value="1"/>
</dbReference>
<feature type="domain" description="SAM-dependent MTase TRM10-type" evidence="4">
    <location>
        <begin position="68"/>
        <end position="262"/>
    </location>
</feature>
<evidence type="ECO:0000313" key="6">
    <source>
        <dbReference type="Proteomes" id="UP001608902"/>
    </source>
</evidence>
<dbReference type="Proteomes" id="UP001608902">
    <property type="component" value="Unassembled WGS sequence"/>
</dbReference>
<sequence>MCSGGEIFDLSSFFDFLPKDDGFMELVGECSEKIRLRHKKDKKLRRYQRIVASRKWRRVEEHRRRRERNMMVVKRNLEFSLEVCIDLNYSRAMTYKETKKLIRQMGRVWGLQKRYEGLNVTLLSPSEEFFILGRSCLNGFDSFGWKISNETLTEEFRGKQVIYLCPNADLEPLINISAGCVYVVGGLVDEAGAGPLSHERADSISVVSYRLPIREFMKRSDKGTYNATLTINQVVEILALTAMGSKWTESLGKVVPKRMGFLPITDSTVP</sequence>
<evidence type="ECO:0000256" key="1">
    <source>
        <dbReference type="ARBA" id="ARBA00022603"/>
    </source>
</evidence>
<dbReference type="EMBL" id="JBGFUD010000313">
    <property type="protein sequence ID" value="MFH4974251.1"/>
    <property type="molecule type" value="Genomic_DNA"/>
</dbReference>
<comment type="caution">
    <text evidence="5">The sequence shown here is derived from an EMBL/GenBank/DDBJ whole genome shotgun (WGS) entry which is preliminary data.</text>
</comment>
<gene>
    <name evidence="5" type="ORF">AB6A40_000960</name>
</gene>